<accession>A0A261RP66</accession>
<sequence>MQLPVYQTDTSGLFLYPTKANELALDAGNYNIPFGAVRQSPPQAPEGHVARWNGQAWDVVEDHRGDTLYMVGTGKQYTLGEIAEVDGQDARYSGWGEIPAWLTTEAPEVVEPGDGDQQVDDETAAST</sequence>
<evidence type="ECO:0000313" key="3">
    <source>
        <dbReference type="Proteomes" id="UP000216857"/>
    </source>
</evidence>
<dbReference type="AlphaFoldDB" id="A0A261RP66"/>
<keyword evidence="3" id="KW-1185">Reference proteome</keyword>
<gene>
    <name evidence="2" type="ORF">CAL26_05920</name>
</gene>
<evidence type="ECO:0000256" key="1">
    <source>
        <dbReference type="SAM" id="MobiDB-lite"/>
    </source>
</evidence>
<comment type="caution">
    <text evidence="2">The sequence shown here is derived from an EMBL/GenBank/DDBJ whole genome shotgun (WGS) entry which is preliminary data.</text>
</comment>
<feature type="compositionally biased region" description="Acidic residues" evidence="1">
    <location>
        <begin position="111"/>
        <end position="127"/>
    </location>
</feature>
<protein>
    <recommendedName>
        <fullName evidence="4">Phage tail protein</fullName>
    </recommendedName>
</protein>
<organism evidence="2 3">
    <name type="scientific">Bordetella genomosp. 9</name>
    <dbReference type="NCBI Taxonomy" id="1416803"/>
    <lineage>
        <taxon>Bacteria</taxon>
        <taxon>Pseudomonadati</taxon>
        <taxon>Pseudomonadota</taxon>
        <taxon>Betaproteobacteria</taxon>
        <taxon>Burkholderiales</taxon>
        <taxon>Alcaligenaceae</taxon>
        <taxon>Bordetella</taxon>
    </lineage>
</organism>
<proteinExistence type="predicted"/>
<evidence type="ECO:0000313" key="2">
    <source>
        <dbReference type="EMBL" id="OZI26846.1"/>
    </source>
</evidence>
<feature type="region of interest" description="Disordered" evidence="1">
    <location>
        <begin position="106"/>
        <end position="127"/>
    </location>
</feature>
<reference evidence="2" key="1">
    <citation type="submission" date="2017-05" db="EMBL/GenBank/DDBJ databases">
        <title>Complete and WGS of Bordetella genogroups.</title>
        <authorList>
            <person name="Spilker T."/>
            <person name="Lipuma J."/>
        </authorList>
    </citation>
    <scope>NUCLEOTIDE SEQUENCE</scope>
    <source>
        <strain evidence="2">AU21707</strain>
    </source>
</reference>
<evidence type="ECO:0008006" key="4">
    <source>
        <dbReference type="Google" id="ProtNLM"/>
    </source>
</evidence>
<dbReference type="EMBL" id="NEVJ01000001">
    <property type="protein sequence ID" value="OZI26846.1"/>
    <property type="molecule type" value="Genomic_DNA"/>
</dbReference>
<dbReference type="Proteomes" id="UP000216857">
    <property type="component" value="Unassembled WGS sequence"/>
</dbReference>
<name>A0A261RP66_9BORD</name>